<evidence type="ECO:0000313" key="2">
    <source>
        <dbReference type="Proteomes" id="UP000799779"/>
    </source>
</evidence>
<dbReference type="AlphaFoldDB" id="A0A6A5VVE8"/>
<name>A0A6A5VVE8_9PLEO</name>
<sequence>MDVLQSFRFLDLPRELRDMVYEHYVHIDGGYIFNYRLSKFQGAKRQSINLSLMLTCKLVAAEMCGVALRENTITFTTACSEDFRIRAGRYSCILDDLWNTQAYMLAIAGAKITSNVTAHVARHYPMYSPIVERLGKRVTLETPQDRYIELTSNTMGEAVSTHRSFLGSTLQLLGNEIDLAALRREESLREAVNYADQVAKRKFEQSQPGLLPFDLVPWEIPEESKLDGIRSSPNWLTWEKSHDNRFWNAFEYSISAAAVATAYLGSMPAKRRTQIRDIILHEDKLAVARPECHALGLIEFCVENPRLRVERYVNLWRSAFPLVSDFRSVRRERKRDGLRPKDVTEAVSLWISEAHALVPSGMPPKAFSLILDGDQIPERTAQIFEEVVQRDATWEAALAKGMELKYGPETNAIQRWHRLEDLDDSEYDRNAPRYRYKHLSRALCDVSTSTDIVRCSFYVTPLWEMNQNMNRILRENHELPLFVPARTPTSFIHGASAATSASAGAQIFARVSPLWTLWMTGGLCSRKGKVPQEKLESWGLWGYHICI</sequence>
<dbReference type="OrthoDB" id="5062850at2759"/>
<organism evidence="1 2">
    <name type="scientific">Amniculicola lignicola CBS 123094</name>
    <dbReference type="NCBI Taxonomy" id="1392246"/>
    <lineage>
        <taxon>Eukaryota</taxon>
        <taxon>Fungi</taxon>
        <taxon>Dikarya</taxon>
        <taxon>Ascomycota</taxon>
        <taxon>Pezizomycotina</taxon>
        <taxon>Dothideomycetes</taxon>
        <taxon>Pleosporomycetidae</taxon>
        <taxon>Pleosporales</taxon>
        <taxon>Amniculicolaceae</taxon>
        <taxon>Amniculicola</taxon>
    </lineage>
</organism>
<gene>
    <name evidence="1" type="ORF">P154DRAFT_528316</name>
</gene>
<protein>
    <submittedName>
        <fullName evidence="1">Uncharacterized protein</fullName>
    </submittedName>
</protein>
<keyword evidence="2" id="KW-1185">Reference proteome</keyword>
<reference evidence="1" key="1">
    <citation type="journal article" date="2020" name="Stud. Mycol.">
        <title>101 Dothideomycetes genomes: a test case for predicting lifestyles and emergence of pathogens.</title>
        <authorList>
            <person name="Haridas S."/>
            <person name="Albert R."/>
            <person name="Binder M."/>
            <person name="Bloem J."/>
            <person name="Labutti K."/>
            <person name="Salamov A."/>
            <person name="Andreopoulos B."/>
            <person name="Baker S."/>
            <person name="Barry K."/>
            <person name="Bills G."/>
            <person name="Bluhm B."/>
            <person name="Cannon C."/>
            <person name="Castanera R."/>
            <person name="Culley D."/>
            <person name="Daum C."/>
            <person name="Ezra D."/>
            <person name="Gonzalez J."/>
            <person name="Henrissat B."/>
            <person name="Kuo A."/>
            <person name="Liang C."/>
            <person name="Lipzen A."/>
            <person name="Lutzoni F."/>
            <person name="Magnuson J."/>
            <person name="Mondo S."/>
            <person name="Nolan M."/>
            <person name="Ohm R."/>
            <person name="Pangilinan J."/>
            <person name="Park H.-J."/>
            <person name="Ramirez L."/>
            <person name="Alfaro M."/>
            <person name="Sun H."/>
            <person name="Tritt A."/>
            <person name="Yoshinaga Y."/>
            <person name="Zwiers L.-H."/>
            <person name="Turgeon B."/>
            <person name="Goodwin S."/>
            <person name="Spatafora J."/>
            <person name="Crous P."/>
            <person name="Grigoriev I."/>
        </authorList>
    </citation>
    <scope>NUCLEOTIDE SEQUENCE</scope>
    <source>
        <strain evidence="1">CBS 123094</strain>
    </source>
</reference>
<dbReference type="Proteomes" id="UP000799779">
    <property type="component" value="Unassembled WGS sequence"/>
</dbReference>
<dbReference type="EMBL" id="ML977954">
    <property type="protein sequence ID" value="KAF1992659.1"/>
    <property type="molecule type" value="Genomic_DNA"/>
</dbReference>
<accession>A0A6A5VVE8</accession>
<evidence type="ECO:0000313" key="1">
    <source>
        <dbReference type="EMBL" id="KAF1992659.1"/>
    </source>
</evidence>
<proteinExistence type="predicted"/>